<reference evidence="7 8" key="1">
    <citation type="submission" date="2022-04" db="EMBL/GenBank/DDBJ databases">
        <title>Halobacillus sp. isolated from saltern.</title>
        <authorList>
            <person name="Won M."/>
            <person name="Lee C.-M."/>
            <person name="Woen H.-Y."/>
            <person name="Kwon S.-W."/>
        </authorList>
    </citation>
    <scope>NUCLEOTIDE SEQUENCE [LARGE SCALE GENOMIC DNA]</scope>
    <source>
        <strain evidence="7 8">SSBR10-3</strain>
    </source>
</reference>
<dbReference type="PRINTS" id="PR00958">
    <property type="entry name" value="HOMSERKINASE"/>
</dbReference>
<dbReference type="GO" id="GO:0016301">
    <property type="term" value="F:kinase activity"/>
    <property type="evidence" value="ECO:0007669"/>
    <property type="project" value="UniProtKB-KW"/>
</dbReference>
<evidence type="ECO:0000256" key="1">
    <source>
        <dbReference type="ARBA" id="ARBA00022605"/>
    </source>
</evidence>
<evidence type="ECO:0000313" key="8">
    <source>
        <dbReference type="Proteomes" id="UP000831787"/>
    </source>
</evidence>
<evidence type="ECO:0000256" key="2">
    <source>
        <dbReference type="ARBA" id="ARBA00022679"/>
    </source>
</evidence>
<evidence type="ECO:0000313" key="7">
    <source>
        <dbReference type="EMBL" id="UOQ46407.1"/>
    </source>
</evidence>
<dbReference type="PANTHER" id="PTHR20861:SF1">
    <property type="entry name" value="HOMOSERINE KINASE"/>
    <property type="match status" value="1"/>
</dbReference>
<evidence type="ECO:0000256" key="4">
    <source>
        <dbReference type="ARBA" id="ARBA00022777"/>
    </source>
</evidence>
<dbReference type="InterPro" id="IPR014721">
    <property type="entry name" value="Ribsml_uS5_D2-typ_fold_subgr"/>
</dbReference>
<dbReference type="InterPro" id="IPR020568">
    <property type="entry name" value="Ribosomal_Su5_D2-typ_SF"/>
</dbReference>
<protein>
    <submittedName>
        <fullName evidence="7">Homoserine kinase</fullName>
    </submittedName>
</protein>
<keyword evidence="1" id="KW-0028">Amino-acid biosynthesis</keyword>
<evidence type="ECO:0000259" key="6">
    <source>
        <dbReference type="Pfam" id="PF08544"/>
    </source>
</evidence>
<sequence>MLGLKLSDYDKLKIACEIEGHPDNVAPAIYGGIMISFYDDSHLDFVQFNEGLRALTWVAVVPDYPLETEKARALLPKEIDYKTAVRASATANVLVAALARQNWALAGKMMARDRWHQPYRKQLIHGFDTVEKAVMEEGALGLYLSGAGPTMIALFNEMNPSILQRLSNQLKEYNVEALTADENGVEAEQFHLQANGSTTQQ</sequence>
<keyword evidence="5" id="KW-0067">ATP-binding</keyword>
<name>A0ABY4ER75_9BACI</name>
<dbReference type="Gene3D" id="3.30.230.10">
    <property type="match status" value="1"/>
</dbReference>
<dbReference type="EMBL" id="CP095073">
    <property type="protein sequence ID" value="UOQ46407.1"/>
    <property type="molecule type" value="Genomic_DNA"/>
</dbReference>
<evidence type="ECO:0000256" key="5">
    <source>
        <dbReference type="ARBA" id="ARBA00022840"/>
    </source>
</evidence>
<dbReference type="SUPFAM" id="SSF55060">
    <property type="entry name" value="GHMP Kinase, C-terminal domain"/>
    <property type="match status" value="1"/>
</dbReference>
<feature type="domain" description="GHMP kinase C-terminal" evidence="6">
    <location>
        <begin position="95"/>
        <end position="162"/>
    </location>
</feature>
<gene>
    <name evidence="7" type="ORF">MUN89_06985</name>
</gene>
<dbReference type="Pfam" id="PF08544">
    <property type="entry name" value="GHMP_kinases_C"/>
    <property type="match status" value="1"/>
</dbReference>
<dbReference type="Gene3D" id="3.30.70.890">
    <property type="entry name" value="GHMP kinase, C-terminal domain"/>
    <property type="match status" value="1"/>
</dbReference>
<evidence type="ECO:0000256" key="3">
    <source>
        <dbReference type="ARBA" id="ARBA00022741"/>
    </source>
</evidence>
<keyword evidence="3" id="KW-0547">Nucleotide-binding</keyword>
<proteinExistence type="predicted"/>
<keyword evidence="8" id="KW-1185">Reference proteome</keyword>
<dbReference type="SUPFAM" id="SSF54211">
    <property type="entry name" value="Ribosomal protein S5 domain 2-like"/>
    <property type="match status" value="1"/>
</dbReference>
<organism evidence="7 8">
    <name type="scientific">Halobacillus salinarum</name>
    <dbReference type="NCBI Taxonomy" id="2932257"/>
    <lineage>
        <taxon>Bacteria</taxon>
        <taxon>Bacillati</taxon>
        <taxon>Bacillota</taxon>
        <taxon>Bacilli</taxon>
        <taxon>Bacillales</taxon>
        <taxon>Bacillaceae</taxon>
        <taxon>Halobacillus</taxon>
    </lineage>
</organism>
<keyword evidence="2" id="KW-0808">Transferase</keyword>
<dbReference type="InterPro" id="IPR013750">
    <property type="entry name" value="GHMP_kinase_C_dom"/>
</dbReference>
<dbReference type="InterPro" id="IPR036554">
    <property type="entry name" value="GHMP_kinase_C_sf"/>
</dbReference>
<keyword evidence="4 7" id="KW-0418">Kinase</keyword>
<accession>A0ABY4ER75</accession>
<dbReference type="Proteomes" id="UP000831787">
    <property type="component" value="Chromosome"/>
</dbReference>
<dbReference type="PANTHER" id="PTHR20861">
    <property type="entry name" value="HOMOSERINE/4-DIPHOSPHOCYTIDYL-2-C-METHYL-D-ERYTHRITOL KINASE"/>
    <property type="match status" value="1"/>
</dbReference>